<evidence type="ECO:0000313" key="11">
    <source>
        <dbReference type="EMBL" id="KAK3747537.1"/>
    </source>
</evidence>
<gene>
    <name evidence="11" type="ORF">RRG08_030070</name>
</gene>
<dbReference type="CDD" id="cd00032">
    <property type="entry name" value="CASc"/>
    <property type="match status" value="1"/>
</dbReference>
<dbReference type="InterPro" id="IPR029030">
    <property type="entry name" value="Caspase-like_dom_sf"/>
</dbReference>
<name>A0AAE1CZM3_9GAST</name>
<dbReference type="FunFam" id="3.40.50.1460:FF:000001">
    <property type="entry name" value="Caspase-3 preproprotein"/>
    <property type="match status" value="1"/>
</dbReference>
<dbReference type="InterPro" id="IPR002398">
    <property type="entry name" value="Pept_C14"/>
</dbReference>
<feature type="domain" description="Caspase family p10" evidence="9">
    <location>
        <begin position="199"/>
        <end position="292"/>
    </location>
</feature>
<feature type="region of interest" description="Disordered" evidence="8">
    <location>
        <begin position="1"/>
        <end position="35"/>
    </location>
</feature>
<evidence type="ECO:0000313" key="12">
    <source>
        <dbReference type="Proteomes" id="UP001283361"/>
    </source>
</evidence>
<dbReference type="SUPFAM" id="SSF52129">
    <property type="entry name" value="Caspase-like"/>
    <property type="match status" value="1"/>
</dbReference>
<organism evidence="11 12">
    <name type="scientific">Elysia crispata</name>
    <name type="common">lettuce slug</name>
    <dbReference type="NCBI Taxonomy" id="231223"/>
    <lineage>
        <taxon>Eukaryota</taxon>
        <taxon>Metazoa</taxon>
        <taxon>Spiralia</taxon>
        <taxon>Lophotrochozoa</taxon>
        <taxon>Mollusca</taxon>
        <taxon>Gastropoda</taxon>
        <taxon>Heterobranchia</taxon>
        <taxon>Euthyneura</taxon>
        <taxon>Panpulmonata</taxon>
        <taxon>Sacoglossa</taxon>
        <taxon>Placobranchoidea</taxon>
        <taxon>Plakobranchidae</taxon>
        <taxon>Elysia</taxon>
    </lineage>
</organism>
<comment type="similarity">
    <text evidence="1 7">Belongs to the peptidase C14A family.</text>
</comment>
<dbReference type="Proteomes" id="UP001283361">
    <property type="component" value="Unassembled WGS sequence"/>
</dbReference>
<keyword evidence="6" id="KW-0865">Zymogen</keyword>
<accession>A0AAE1CZM3</accession>
<reference evidence="11" key="1">
    <citation type="journal article" date="2023" name="G3 (Bethesda)">
        <title>A reference genome for the long-term kleptoplast-retaining sea slug Elysia crispata morphotype clarki.</title>
        <authorList>
            <person name="Eastman K.E."/>
            <person name="Pendleton A.L."/>
            <person name="Shaikh M.A."/>
            <person name="Suttiyut T."/>
            <person name="Ogas R."/>
            <person name="Tomko P."/>
            <person name="Gavelis G."/>
            <person name="Widhalm J.R."/>
            <person name="Wisecaver J.H."/>
        </authorList>
    </citation>
    <scope>NUCLEOTIDE SEQUENCE</scope>
    <source>
        <strain evidence="11">ECLA1</strain>
    </source>
</reference>
<evidence type="ECO:0000256" key="4">
    <source>
        <dbReference type="ARBA" id="ARBA00022801"/>
    </source>
</evidence>
<proteinExistence type="inferred from homology"/>
<dbReference type="PRINTS" id="PR00376">
    <property type="entry name" value="IL1BCENZYME"/>
</dbReference>
<evidence type="ECO:0000256" key="8">
    <source>
        <dbReference type="SAM" id="MobiDB-lite"/>
    </source>
</evidence>
<evidence type="ECO:0000256" key="3">
    <source>
        <dbReference type="ARBA" id="ARBA00022703"/>
    </source>
</evidence>
<protein>
    <recommendedName>
        <fullName evidence="13">Caspase-3</fullName>
    </recommendedName>
</protein>
<dbReference type="PROSITE" id="PS50207">
    <property type="entry name" value="CASPASE_P10"/>
    <property type="match status" value="1"/>
</dbReference>
<evidence type="ECO:0000256" key="1">
    <source>
        <dbReference type="ARBA" id="ARBA00010134"/>
    </source>
</evidence>
<dbReference type="AlphaFoldDB" id="A0AAE1CZM3"/>
<dbReference type="GO" id="GO:0004197">
    <property type="term" value="F:cysteine-type endopeptidase activity"/>
    <property type="evidence" value="ECO:0007669"/>
    <property type="project" value="InterPro"/>
</dbReference>
<evidence type="ECO:0000259" key="9">
    <source>
        <dbReference type="PROSITE" id="PS50207"/>
    </source>
</evidence>
<keyword evidence="4" id="KW-0378">Hydrolase</keyword>
<evidence type="ECO:0000256" key="6">
    <source>
        <dbReference type="ARBA" id="ARBA00023145"/>
    </source>
</evidence>
<evidence type="ECO:0008006" key="13">
    <source>
        <dbReference type="Google" id="ProtNLM"/>
    </source>
</evidence>
<dbReference type="SMART" id="SM00115">
    <property type="entry name" value="CASc"/>
    <property type="match status" value="1"/>
</dbReference>
<dbReference type="Gene3D" id="3.40.50.1460">
    <property type="match status" value="1"/>
</dbReference>
<evidence type="ECO:0000259" key="10">
    <source>
        <dbReference type="PROSITE" id="PS50208"/>
    </source>
</evidence>
<dbReference type="GO" id="GO:0006508">
    <property type="term" value="P:proteolysis"/>
    <property type="evidence" value="ECO:0007669"/>
    <property type="project" value="UniProtKB-KW"/>
</dbReference>
<dbReference type="PANTHER" id="PTHR10454">
    <property type="entry name" value="CASPASE"/>
    <property type="match status" value="1"/>
</dbReference>
<dbReference type="PROSITE" id="PS50208">
    <property type="entry name" value="CASPASE_P20"/>
    <property type="match status" value="1"/>
</dbReference>
<feature type="domain" description="Caspase family p20" evidence="10">
    <location>
        <begin position="53"/>
        <end position="178"/>
    </location>
</feature>
<keyword evidence="5" id="KW-0788">Thiol protease</keyword>
<dbReference type="EMBL" id="JAWDGP010006081">
    <property type="protein sequence ID" value="KAK3747537.1"/>
    <property type="molecule type" value="Genomic_DNA"/>
</dbReference>
<dbReference type="GO" id="GO:0006915">
    <property type="term" value="P:apoptotic process"/>
    <property type="evidence" value="ECO:0007669"/>
    <property type="project" value="UniProtKB-KW"/>
</dbReference>
<dbReference type="GO" id="GO:0005737">
    <property type="term" value="C:cytoplasm"/>
    <property type="evidence" value="ECO:0007669"/>
    <property type="project" value="TreeGrafter"/>
</dbReference>
<dbReference type="PANTHER" id="PTHR10454:SF210">
    <property type="entry name" value="CASPASE-2"/>
    <property type="match status" value="1"/>
</dbReference>
<keyword evidence="3" id="KW-0053">Apoptosis</keyword>
<dbReference type="InterPro" id="IPR033139">
    <property type="entry name" value="Caspase_cys_AS"/>
</dbReference>
<dbReference type="InterPro" id="IPR002138">
    <property type="entry name" value="Pept_C14_p10"/>
</dbReference>
<dbReference type="PROSITE" id="PS01121">
    <property type="entry name" value="CASPASE_HIS"/>
    <property type="match status" value="1"/>
</dbReference>
<dbReference type="InterPro" id="IPR015917">
    <property type="entry name" value="Pept_C14A"/>
</dbReference>
<dbReference type="InterPro" id="IPR016129">
    <property type="entry name" value="Caspase_his_AS"/>
</dbReference>
<dbReference type="Pfam" id="PF00656">
    <property type="entry name" value="Peptidase_C14"/>
    <property type="match status" value="1"/>
</dbReference>
<evidence type="ECO:0000256" key="7">
    <source>
        <dbReference type="RuleBase" id="RU003971"/>
    </source>
</evidence>
<evidence type="ECO:0000256" key="5">
    <source>
        <dbReference type="ARBA" id="ARBA00022807"/>
    </source>
</evidence>
<comment type="caution">
    <text evidence="11">The sequence shown here is derived from an EMBL/GenBank/DDBJ whole genome shotgun (WGS) entry which is preliminary data.</text>
</comment>
<sequence length="292" mass="33007">MSSDTVDAIGDSSEINDELDARGEPRRGLHRSAPPLMSEADFVSDRYNMKHSERGMALIINNKTFKSRTGMGERTGTDVDASKMNELFTALGFEKVRPLDDVTVAEMQEALIQAAKEDHTERDCFACVILSHGEEGYVYGTDDKIPIDELVQPFKGHRCLSLAGKPKLFFIQACRGQELDSGTTVEDHGGGEEMEDEIIVRRIPSEADFLMAYSVVPGFFAWRNSSKGSWFIQAIYDVFMKNWKKLDLLTMMTRVNKKVAYDFESNASAEYMRRKKQIPCITSMLTKDVFFM</sequence>
<dbReference type="PROSITE" id="PS01122">
    <property type="entry name" value="CASPASE_CYS"/>
    <property type="match status" value="1"/>
</dbReference>
<keyword evidence="12" id="KW-1185">Reference proteome</keyword>
<evidence type="ECO:0000256" key="2">
    <source>
        <dbReference type="ARBA" id="ARBA00022670"/>
    </source>
</evidence>
<keyword evidence="2" id="KW-0645">Protease</keyword>
<dbReference type="GO" id="GO:0043525">
    <property type="term" value="P:positive regulation of neuron apoptotic process"/>
    <property type="evidence" value="ECO:0007669"/>
    <property type="project" value="TreeGrafter"/>
</dbReference>
<dbReference type="InterPro" id="IPR011600">
    <property type="entry name" value="Pept_C14_caspase"/>
</dbReference>
<dbReference type="InterPro" id="IPR001309">
    <property type="entry name" value="Pept_C14_p20"/>
</dbReference>